<accession>A0A5B7HVR5</accession>
<protein>
    <submittedName>
        <fullName evidence="1">Uncharacterized protein</fullName>
    </submittedName>
</protein>
<evidence type="ECO:0000313" key="1">
    <source>
        <dbReference type="EMBL" id="MPC72818.1"/>
    </source>
</evidence>
<keyword evidence="2" id="KW-1185">Reference proteome</keyword>
<organism evidence="1 2">
    <name type="scientific">Portunus trituberculatus</name>
    <name type="common">Swimming crab</name>
    <name type="synonym">Neptunus trituberculatus</name>
    <dbReference type="NCBI Taxonomy" id="210409"/>
    <lineage>
        <taxon>Eukaryota</taxon>
        <taxon>Metazoa</taxon>
        <taxon>Ecdysozoa</taxon>
        <taxon>Arthropoda</taxon>
        <taxon>Crustacea</taxon>
        <taxon>Multicrustacea</taxon>
        <taxon>Malacostraca</taxon>
        <taxon>Eumalacostraca</taxon>
        <taxon>Eucarida</taxon>
        <taxon>Decapoda</taxon>
        <taxon>Pleocyemata</taxon>
        <taxon>Brachyura</taxon>
        <taxon>Eubrachyura</taxon>
        <taxon>Portunoidea</taxon>
        <taxon>Portunidae</taxon>
        <taxon>Portuninae</taxon>
        <taxon>Portunus</taxon>
    </lineage>
</organism>
<reference evidence="1 2" key="1">
    <citation type="submission" date="2019-05" db="EMBL/GenBank/DDBJ databases">
        <title>Another draft genome of Portunus trituberculatus and its Hox gene families provides insights of decapod evolution.</title>
        <authorList>
            <person name="Jeong J.-H."/>
            <person name="Song I."/>
            <person name="Kim S."/>
            <person name="Choi T."/>
            <person name="Kim D."/>
            <person name="Ryu S."/>
            <person name="Kim W."/>
        </authorList>
    </citation>
    <scope>NUCLEOTIDE SEQUENCE [LARGE SCALE GENOMIC DNA]</scope>
    <source>
        <tissue evidence="1">Muscle</tissue>
    </source>
</reference>
<dbReference type="EMBL" id="VSRR010035477">
    <property type="protein sequence ID" value="MPC72818.1"/>
    <property type="molecule type" value="Genomic_DNA"/>
</dbReference>
<evidence type="ECO:0000313" key="2">
    <source>
        <dbReference type="Proteomes" id="UP000324222"/>
    </source>
</evidence>
<proteinExistence type="predicted"/>
<gene>
    <name evidence="1" type="ORF">E2C01_067132</name>
</gene>
<dbReference type="AlphaFoldDB" id="A0A5B7HVR5"/>
<comment type="caution">
    <text evidence="1">The sequence shown here is derived from an EMBL/GenBank/DDBJ whole genome shotgun (WGS) entry which is preliminary data.</text>
</comment>
<sequence>MLFGKPLLERDAPSRRLREIHGGLISLQSQFAHRSLKFSTKCLRYPASFLPLLLLPCHILGTW</sequence>
<name>A0A5B7HVR5_PORTR</name>
<dbReference type="Proteomes" id="UP000324222">
    <property type="component" value="Unassembled WGS sequence"/>
</dbReference>